<keyword evidence="3" id="KW-1185">Reference proteome</keyword>
<organism evidence="2 3">
    <name type="scientific">Lactuca sativa</name>
    <name type="common">Garden lettuce</name>
    <dbReference type="NCBI Taxonomy" id="4236"/>
    <lineage>
        <taxon>Eukaryota</taxon>
        <taxon>Viridiplantae</taxon>
        <taxon>Streptophyta</taxon>
        <taxon>Embryophyta</taxon>
        <taxon>Tracheophyta</taxon>
        <taxon>Spermatophyta</taxon>
        <taxon>Magnoliopsida</taxon>
        <taxon>eudicotyledons</taxon>
        <taxon>Gunneridae</taxon>
        <taxon>Pentapetalae</taxon>
        <taxon>asterids</taxon>
        <taxon>campanulids</taxon>
        <taxon>Asterales</taxon>
        <taxon>Asteraceae</taxon>
        <taxon>Cichorioideae</taxon>
        <taxon>Cichorieae</taxon>
        <taxon>Lactucinae</taxon>
        <taxon>Lactuca</taxon>
    </lineage>
</organism>
<name>A0A9R1V5Z9_LACSA</name>
<proteinExistence type="predicted"/>
<evidence type="ECO:0000256" key="1">
    <source>
        <dbReference type="SAM" id="Phobius"/>
    </source>
</evidence>
<sequence>MKKAYNGEKIGELHTYVHRVHWLETWKAAYIHKVEPIKGIAMWPISECPIKITPPLHHNQLGGPRKREGNLRGKEARRKERTVMVLGGVKLMGLVGVKLMLLLKRKFIGVTCSKCKNKGGNARTCKGQLMYFDVEDTLMSFLVLDSM</sequence>
<dbReference type="Proteomes" id="UP000235145">
    <property type="component" value="Unassembled WGS sequence"/>
</dbReference>
<accession>A0A9R1V5Z9</accession>
<keyword evidence="1" id="KW-0472">Membrane</keyword>
<keyword evidence="1" id="KW-1133">Transmembrane helix</keyword>
<evidence type="ECO:0000313" key="2">
    <source>
        <dbReference type="EMBL" id="KAJ0200857.1"/>
    </source>
</evidence>
<feature type="transmembrane region" description="Helical" evidence="1">
    <location>
        <begin position="82"/>
        <end position="103"/>
    </location>
</feature>
<dbReference type="EMBL" id="NBSK02000006">
    <property type="protein sequence ID" value="KAJ0200857.1"/>
    <property type="molecule type" value="Genomic_DNA"/>
</dbReference>
<dbReference type="AlphaFoldDB" id="A0A9R1V5Z9"/>
<protein>
    <submittedName>
        <fullName evidence="2">Uncharacterized protein</fullName>
    </submittedName>
</protein>
<evidence type="ECO:0000313" key="3">
    <source>
        <dbReference type="Proteomes" id="UP000235145"/>
    </source>
</evidence>
<keyword evidence="1" id="KW-0812">Transmembrane</keyword>
<reference evidence="2 3" key="1">
    <citation type="journal article" date="2017" name="Nat. Commun.">
        <title>Genome assembly with in vitro proximity ligation data and whole-genome triplication in lettuce.</title>
        <authorList>
            <person name="Reyes-Chin-Wo S."/>
            <person name="Wang Z."/>
            <person name="Yang X."/>
            <person name="Kozik A."/>
            <person name="Arikit S."/>
            <person name="Song C."/>
            <person name="Xia L."/>
            <person name="Froenicke L."/>
            <person name="Lavelle D.O."/>
            <person name="Truco M.J."/>
            <person name="Xia R."/>
            <person name="Zhu S."/>
            <person name="Xu C."/>
            <person name="Xu H."/>
            <person name="Xu X."/>
            <person name="Cox K."/>
            <person name="Korf I."/>
            <person name="Meyers B.C."/>
            <person name="Michelmore R.W."/>
        </authorList>
    </citation>
    <scope>NUCLEOTIDE SEQUENCE [LARGE SCALE GENOMIC DNA]</scope>
    <source>
        <strain evidence="3">cv. Salinas</strain>
        <tissue evidence="2">Seedlings</tissue>
    </source>
</reference>
<comment type="caution">
    <text evidence="2">The sequence shown here is derived from an EMBL/GenBank/DDBJ whole genome shotgun (WGS) entry which is preliminary data.</text>
</comment>
<gene>
    <name evidence="2" type="ORF">LSAT_V11C600331140</name>
</gene>